<name>A0ABT3N7T1_9BACT</name>
<dbReference type="EMBL" id="JAPFPW010000005">
    <property type="protein sequence ID" value="MCW7753514.1"/>
    <property type="molecule type" value="Genomic_DNA"/>
</dbReference>
<gene>
    <name evidence="1" type="ORF">OOT00_05870</name>
</gene>
<dbReference type="Proteomes" id="UP001209681">
    <property type="component" value="Unassembled WGS sequence"/>
</dbReference>
<protein>
    <recommendedName>
        <fullName evidence="3">ABC transporter substrate-binding protein</fullName>
    </recommendedName>
</protein>
<keyword evidence="2" id="KW-1185">Reference proteome</keyword>
<sequence length="339" mass="36963">MTWVLPSRWFSGMTDCRSLLWLLILPWMAVPWPGSTWADDRPVFRISGPPIAESLPFAMMSGMTFDNPAMTVRFIPWNSPDQIRAMIAGGQVEGAIITTASASLFYNRGVRIRLAALFETSLWIVSTADSGDTGLNSLTGTILFPFGHREMPELIFNVLMGPQSSELTRHHTGGALEAVNLLLLGRGHHALLAEPAASLALVRSGEMAAKGVPALIKHLDLRTLWEQKFLGKPLYVSGFAVIGDTLANPAMVHRILLEYEKGLVLMADHPERALAMAQKNFPALAAQSDNGSLPGGNIRITRGQEAFSDTLFFLNKLSEQAPRAMGGPLPGEDFFLVTQ</sequence>
<evidence type="ECO:0000313" key="1">
    <source>
        <dbReference type="EMBL" id="MCW7753514.1"/>
    </source>
</evidence>
<dbReference type="Gene3D" id="3.40.190.10">
    <property type="entry name" value="Periplasmic binding protein-like II"/>
    <property type="match status" value="2"/>
</dbReference>
<evidence type="ECO:0008006" key="3">
    <source>
        <dbReference type="Google" id="ProtNLM"/>
    </source>
</evidence>
<dbReference type="RefSeq" id="WP_265424384.1">
    <property type="nucleotide sequence ID" value="NZ_JAPFPW010000005.1"/>
</dbReference>
<proteinExistence type="predicted"/>
<comment type="caution">
    <text evidence="1">The sequence shown here is derived from an EMBL/GenBank/DDBJ whole genome shotgun (WGS) entry which is preliminary data.</text>
</comment>
<organism evidence="1 2">
    <name type="scientific">Desulfobotulus pelophilus</name>
    <dbReference type="NCBI Taxonomy" id="2823377"/>
    <lineage>
        <taxon>Bacteria</taxon>
        <taxon>Pseudomonadati</taxon>
        <taxon>Thermodesulfobacteriota</taxon>
        <taxon>Desulfobacteria</taxon>
        <taxon>Desulfobacterales</taxon>
        <taxon>Desulfobacteraceae</taxon>
        <taxon>Desulfobotulus</taxon>
    </lineage>
</organism>
<evidence type="ECO:0000313" key="2">
    <source>
        <dbReference type="Proteomes" id="UP001209681"/>
    </source>
</evidence>
<dbReference type="SUPFAM" id="SSF53850">
    <property type="entry name" value="Periplasmic binding protein-like II"/>
    <property type="match status" value="1"/>
</dbReference>
<reference evidence="1 2" key="1">
    <citation type="submission" date="2022-11" db="EMBL/GenBank/DDBJ databases">
        <title>Desulfobotulus tamanensis H1 sp. nov. - anaerobic, alkaliphilic, sulphate reducing bacterium isolated from terrestrial mud volcano.</title>
        <authorList>
            <person name="Frolova A."/>
            <person name="Merkel A.Y."/>
            <person name="Slobodkin A.I."/>
        </authorList>
    </citation>
    <scope>NUCLEOTIDE SEQUENCE [LARGE SCALE GENOMIC DNA]</scope>
    <source>
        <strain evidence="1 2">H1</strain>
    </source>
</reference>
<accession>A0ABT3N7T1</accession>